<evidence type="ECO:0000313" key="3">
    <source>
        <dbReference type="Proteomes" id="UP000324479"/>
    </source>
</evidence>
<proteinExistence type="predicted"/>
<feature type="region of interest" description="Disordered" evidence="1">
    <location>
        <begin position="90"/>
        <end position="120"/>
    </location>
</feature>
<feature type="compositionally biased region" description="Low complexity" evidence="1">
    <location>
        <begin position="597"/>
        <end position="606"/>
    </location>
</feature>
<feature type="compositionally biased region" description="Basic and acidic residues" evidence="1">
    <location>
        <begin position="501"/>
        <end position="520"/>
    </location>
</feature>
<organism evidence="2 3">
    <name type="scientific">Roseiconus nitratireducens</name>
    <dbReference type="NCBI Taxonomy" id="2605748"/>
    <lineage>
        <taxon>Bacteria</taxon>
        <taxon>Pseudomonadati</taxon>
        <taxon>Planctomycetota</taxon>
        <taxon>Planctomycetia</taxon>
        <taxon>Pirellulales</taxon>
        <taxon>Pirellulaceae</taxon>
        <taxon>Roseiconus</taxon>
    </lineage>
</organism>
<comment type="caution">
    <text evidence="2">The sequence shown here is derived from an EMBL/GenBank/DDBJ whole genome shotgun (WGS) entry which is preliminary data.</text>
</comment>
<feature type="compositionally biased region" description="Polar residues" evidence="1">
    <location>
        <begin position="487"/>
        <end position="497"/>
    </location>
</feature>
<keyword evidence="3" id="KW-1185">Reference proteome</keyword>
<feature type="compositionally biased region" description="Basic and acidic residues" evidence="1">
    <location>
        <begin position="541"/>
        <end position="559"/>
    </location>
</feature>
<gene>
    <name evidence="2" type="ORF">FYK55_01025</name>
</gene>
<feature type="region of interest" description="Disordered" evidence="1">
    <location>
        <begin position="405"/>
        <end position="687"/>
    </location>
</feature>
<sequence>MLKRLPARPFIQTRSLPLLFTTVCFGAVTFSDAHAIQPPSPQPLPEAGSELPAPQLEGVDRRPDSGSLDESGEEGVEYLTRGPLHEAFANAYTSGPQPQPVTPKAPPEPIDEIPPSYQPEGKNVEWISGYWEWDEDRSDFIWISGVWRKVPPGQRWVPGYWEQADDGYRRVAGFWTSAASQSIEYLPAPPDPVEEGPSAPQPGDDYFYVPGHWDYQANDYRWTPGFWAQSQPDWIWSPAQYVWTPRGCVYRPGYWDYAIDRRGTLFTPVYYRQPIYTRPGFSYRPRYVLGSGLNLLVHLFFQPRYGRYYFGDYYGGGYQSRLFPWVNYFGRGSYYDPIFSYYSVRSRGGQRNVIGWVNDRHSYYRSNERMRPPHDIASQRQFLKNNPSVESDLLATTALAAPIENRVKGNSSEGKFKELSRSQAESIRDQVRESQQRLSENRKQFEKSARSRSARESVAGATESQGPETLGSEARGNGRGPRGETSGRVQGSDSNSAGVERFGREGRPNQERFDLGRRPGDLSPGNEGIRDRGGRVQDQVRGSKPDSRPDLQNRSRGPDSSRGPASARGRLNAPSSPAPDRPQGASPQRSLRPPTGPTRSSTGPRRLQSNRGQPMARPSSPSSGNRPQASRNRGPSGGDKIRGGGPPSRGPSSAGGGGRGNSGKGGGGRPGKGGGGNSGKGGGKGKK</sequence>
<protein>
    <recommendedName>
        <fullName evidence="4">YXWGXW repeat-containing protein</fullName>
    </recommendedName>
</protein>
<evidence type="ECO:0000256" key="1">
    <source>
        <dbReference type="SAM" id="MobiDB-lite"/>
    </source>
</evidence>
<feature type="compositionally biased region" description="Polar residues" evidence="1">
    <location>
        <begin position="619"/>
        <end position="633"/>
    </location>
</feature>
<feature type="region of interest" description="Disordered" evidence="1">
    <location>
        <begin position="36"/>
        <end position="75"/>
    </location>
</feature>
<accession>A0A5M6DHV5</accession>
<dbReference type="EMBL" id="VWOX01000001">
    <property type="protein sequence ID" value="KAA5547033.1"/>
    <property type="molecule type" value="Genomic_DNA"/>
</dbReference>
<dbReference type="Proteomes" id="UP000324479">
    <property type="component" value="Unassembled WGS sequence"/>
</dbReference>
<evidence type="ECO:0000313" key="2">
    <source>
        <dbReference type="EMBL" id="KAA5547033.1"/>
    </source>
</evidence>
<reference evidence="2 3" key="1">
    <citation type="submission" date="2019-08" db="EMBL/GenBank/DDBJ databases">
        <authorList>
            <person name="Dhanesh K."/>
            <person name="Kumar G."/>
            <person name="Sasikala C."/>
            <person name="Venkata Ramana C."/>
        </authorList>
    </citation>
    <scope>NUCLEOTIDE SEQUENCE [LARGE SCALE GENOMIC DNA]</scope>
    <source>
        <strain evidence="2 3">JC645</strain>
    </source>
</reference>
<dbReference type="AlphaFoldDB" id="A0A5M6DHV5"/>
<name>A0A5M6DHV5_9BACT</name>
<evidence type="ECO:0008006" key="4">
    <source>
        <dbReference type="Google" id="ProtNLM"/>
    </source>
</evidence>
<feature type="compositionally biased region" description="Gly residues" evidence="1">
    <location>
        <begin position="643"/>
        <end position="687"/>
    </location>
</feature>
<feature type="compositionally biased region" description="Basic and acidic residues" evidence="1">
    <location>
        <begin position="414"/>
        <end position="455"/>
    </location>
</feature>
<feature type="compositionally biased region" description="Pro residues" evidence="1">
    <location>
        <begin position="97"/>
        <end position="108"/>
    </location>
</feature>